<feature type="transmembrane region" description="Helical" evidence="1">
    <location>
        <begin position="21"/>
        <end position="42"/>
    </location>
</feature>
<sequence>MLNKITSKLAALKNDESGASAIEYAVMAALLVVIIVFGLGLLGDGTTTTGMGKAFNDIKTTLE</sequence>
<dbReference type="Pfam" id="PF04964">
    <property type="entry name" value="Flp_Fap"/>
    <property type="match status" value="1"/>
</dbReference>
<dbReference type="KEGG" id="zal:AZF00_07550"/>
<reference evidence="2 3" key="1">
    <citation type="submission" date="2015-12" db="EMBL/GenBank/DDBJ databases">
        <authorList>
            <person name="Shamseldin A."/>
            <person name="Moawad H."/>
            <person name="Abd El-Rahim W.M."/>
            <person name="Sadowsky M.J."/>
        </authorList>
    </citation>
    <scope>NUCLEOTIDE SEQUENCE [LARGE SCALE GENOMIC DNA]</scope>
    <source>
        <strain evidence="2 3">SM2</strain>
    </source>
</reference>
<keyword evidence="1" id="KW-1133">Transmembrane helix</keyword>
<dbReference type="STRING" id="1470434.AZF00_07550"/>
<accession>A0A127M4Q5</accession>
<keyword evidence="1" id="KW-0812">Transmembrane</keyword>
<evidence type="ECO:0000313" key="2">
    <source>
        <dbReference type="EMBL" id="AMO68166.1"/>
    </source>
</evidence>
<proteinExistence type="predicted"/>
<dbReference type="Proteomes" id="UP000074119">
    <property type="component" value="Chromosome"/>
</dbReference>
<keyword evidence="1" id="KW-0472">Membrane</keyword>
<organism evidence="2 3">
    <name type="scientific">Zhongshania aliphaticivorans</name>
    <dbReference type="NCBI Taxonomy" id="1470434"/>
    <lineage>
        <taxon>Bacteria</taxon>
        <taxon>Pseudomonadati</taxon>
        <taxon>Pseudomonadota</taxon>
        <taxon>Gammaproteobacteria</taxon>
        <taxon>Cellvibrionales</taxon>
        <taxon>Spongiibacteraceae</taxon>
        <taxon>Zhongshania</taxon>
    </lineage>
</organism>
<evidence type="ECO:0000313" key="3">
    <source>
        <dbReference type="Proteomes" id="UP000074119"/>
    </source>
</evidence>
<dbReference type="InterPro" id="IPR007047">
    <property type="entry name" value="Flp_Fap"/>
</dbReference>
<name>A0A127M4Q5_9GAMM</name>
<evidence type="ECO:0000256" key="1">
    <source>
        <dbReference type="SAM" id="Phobius"/>
    </source>
</evidence>
<gene>
    <name evidence="2" type="ORF">AZF00_07550</name>
</gene>
<dbReference type="EMBL" id="CP014544">
    <property type="protein sequence ID" value="AMO68166.1"/>
    <property type="molecule type" value="Genomic_DNA"/>
</dbReference>
<dbReference type="AlphaFoldDB" id="A0A127M4Q5"/>
<protein>
    <recommendedName>
        <fullName evidence="4">Pilus assembly protein</fullName>
    </recommendedName>
</protein>
<evidence type="ECO:0008006" key="4">
    <source>
        <dbReference type="Google" id="ProtNLM"/>
    </source>
</evidence>
<dbReference type="RefSeq" id="WP_008247541.1">
    <property type="nucleotide sequence ID" value="NZ_CP014544.1"/>
</dbReference>